<feature type="non-terminal residue" evidence="1">
    <location>
        <position position="41"/>
    </location>
</feature>
<dbReference type="Proteomes" id="UP000789396">
    <property type="component" value="Unassembled WGS sequence"/>
</dbReference>
<evidence type="ECO:0000313" key="2">
    <source>
        <dbReference type="Proteomes" id="UP000789396"/>
    </source>
</evidence>
<sequence length="41" mass="4693">MLEMKQVDKIENIDDGIERTLTSTVVDNQFRAEARTNIAVK</sequence>
<name>A0A9N8WSC8_9GLOM</name>
<proteinExistence type="predicted"/>
<reference evidence="1" key="1">
    <citation type="submission" date="2021-06" db="EMBL/GenBank/DDBJ databases">
        <authorList>
            <person name="Kallberg Y."/>
            <person name="Tangrot J."/>
            <person name="Rosling A."/>
        </authorList>
    </citation>
    <scope>NUCLEOTIDE SEQUENCE</scope>
    <source>
        <strain evidence="1">IN212</strain>
    </source>
</reference>
<organism evidence="1 2">
    <name type="scientific">Racocetra fulgida</name>
    <dbReference type="NCBI Taxonomy" id="60492"/>
    <lineage>
        <taxon>Eukaryota</taxon>
        <taxon>Fungi</taxon>
        <taxon>Fungi incertae sedis</taxon>
        <taxon>Mucoromycota</taxon>
        <taxon>Glomeromycotina</taxon>
        <taxon>Glomeromycetes</taxon>
        <taxon>Diversisporales</taxon>
        <taxon>Gigasporaceae</taxon>
        <taxon>Racocetra</taxon>
    </lineage>
</organism>
<dbReference type="AlphaFoldDB" id="A0A9N8WSC8"/>
<gene>
    <name evidence="1" type="ORF">RFULGI_LOCUS2130</name>
</gene>
<dbReference type="EMBL" id="CAJVPZ010001524">
    <property type="protein sequence ID" value="CAG8494277.1"/>
    <property type="molecule type" value="Genomic_DNA"/>
</dbReference>
<protein>
    <submittedName>
        <fullName evidence="1">1676_t:CDS:1</fullName>
    </submittedName>
</protein>
<comment type="caution">
    <text evidence="1">The sequence shown here is derived from an EMBL/GenBank/DDBJ whole genome shotgun (WGS) entry which is preliminary data.</text>
</comment>
<evidence type="ECO:0000313" key="1">
    <source>
        <dbReference type="EMBL" id="CAG8494277.1"/>
    </source>
</evidence>
<accession>A0A9N8WSC8</accession>
<keyword evidence="2" id="KW-1185">Reference proteome</keyword>